<reference evidence="2 3" key="1">
    <citation type="journal article" date="2017" name="BMC Genomics">
        <title>Comparative genomic and phylogenomic analyses of the Bifidobacteriaceae family.</title>
        <authorList>
            <person name="Lugli G.A."/>
            <person name="Milani C."/>
            <person name="Turroni F."/>
            <person name="Duranti S."/>
            <person name="Mancabelli L."/>
            <person name="Mangifesta M."/>
            <person name="Ferrario C."/>
            <person name="Modesto M."/>
            <person name="Mattarelli P."/>
            <person name="Jiri K."/>
            <person name="van Sinderen D."/>
            <person name="Ventura M."/>
        </authorList>
    </citation>
    <scope>NUCLEOTIDE SEQUENCE [LARGE SCALE GENOMIC DNA]</scope>
    <source>
        <strain evidence="2 3">LMG 28769</strain>
    </source>
</reference>
<dbReference type="GeneID" id="98295759"/>
<protein>
    <submittedName>
        <fullName evidence="2">Regulator of competence</fullName>
    </submittedName>
</protein>
<dbReference type="SUPFAM" id="SSF159894">
    <property type="entry name" value="YgaC/TfoX-N like"/>
    <property type="match status" value="1"/>
</dbReference>
<organism evidence="2 3">
    <name type="scientific">Bifidobacterium aquikefiri</name>
    <dbReference type="NCBI Taxonomy" id="1653207"/>
    <lineage>
        <taxon>Bacteria</taxon>
        <taxon>Bacillati</taxon>
        <taxon>Actinomycetota</taxon>
        <taxon>Actinomycetes</taxon>
        <taxon>Bifidobacteriales</taxon>
        <taxon>Bifidobacteriaceae</taxon>
        <taxon>Bifidobacterium</taxon>
    </lineage>
</organism>
<name>A0A261G6F2_9BIFI</name>
<evidence type="ECO:0000256" key="1">
    <source>
        <dbReference type="SAM" id="MobiDB-lite"/>
    </source>
</evidence>
<keyword evidence="3" id="KW-1185">Reference proteome</keyword>
<accession>A0A261G6F2</accession>
<dbReference type="OrthoDB" id="8687154at2"/>
<evidence type="ECO:0000313" key="3">
    <source>
        <dbReference type="Proteomes" id="UP000216451"/>
    </source>
</evidence>
<proteinExistence type="predicted"/>
<gene>
    <name evidence="2" type="ORF">BAQU_1089</name>
</gene>
<dbReference type="Proteomes" id="UP000216451">
    <property type="component" value="Unassembled WGS sequence"/>
</dbReference>
<feature type="region of interest" description="Disordered" evidence="1">
    <location>
        <begin position="98"/>
        <end position="122"/>
    </location>
</feature>
<dbReference type="RefSeq" id="WP_094693451.1">
    <property type="nucleotide sequence ID" value="NZ_CALENZ010000001.1"/>
</dbReference>
<dbReference type="AlphaFoldDB" id="A0A261G6F2"/>
<evidence type="ECO:0000313" key="2">
    <source>
        <dbReference type="EMBL" id="OZG67017.1"/>
    </source>
</evidence>
<sequence length="122" mass="14085">MSSTREFVEYVCETIREAGAIRYRKMFGDYMVYVNDKPLLLLCDNTVYVKILPCIENLMGDAERGIPYPGAKEHYMLDFENRELALPVIAQLEEVTPVPRKKQRGARISRTSKPTPRSDIEQ</sequence>
<dbReference type="EMBL" id="MWXA01000005">
    <property type="protein sequence ID" value="OZG67017.1"/>
    <property type="molecule type" value="Genomic_DNA"/>
</dbReference>
<comment type="caution">
    <text evidence="2">The sequence shown here is derived from an EMBL/GenBank/DDBJ whole genome shotgun (WGS) entry which is preliminary data.</text>
</comment>
<dbReference type="Gene3D" id="3.30.1460.30">
    <property type="entry name" value="YgaC/TfoX-N like chaperone"/>
    <property type="match status" value="1"/>
</dbReference>